<protein>
    <submittedName>
        <fullName evidence="1">Uncharacterized protein</fullName>
    </submittedName>
</protein>
<dbReference type="Proteomes" id="UP000551709">
    <property type="component" value="Chromosome"/>
</dbReference>
<reference evidence="1" key="2">
    <citation type="submission" date="2022-04" db="EMBL/GenBank/DDBJ databases">
        <authorList>
            <person name="Bromfield E.S.P."/>
            <person name="Cloutier S."/>
        </authorList>
    </citation>
    <scope>NUCLEOTIDE SEQUENCE</scope>
    <source>
        <strain evidence="1">1S5</strain>
    </source>
</reference>
<evidence type="ECO:0000313" key="2">
    <source>
        <dbReference type="Proteomes" id="UP000551709"/>
    </source>
</evidence>
<accession>A0A8T5VQL6</accession>
<name>A0A8T5VQL6_9BRAD</name>
<reference evidence="1" key="1">
    <citation type="journal article" date="2017" name="Syst. Appl. Microbiol.">
        <title>Soybeans inoculated with root zone soils of Canadian native legumes harbour diverse and novel Bradyrhizobium spp. that possess agricultural potential.</title>
        <authorList>
            <person name="Bromfield E.S.P."/>
            <person name="Cloutier S."/>
            <person name="Tambong J.T."/>
            <person name="Tran Thi T.V."/>
        </authorList>
    </citation>
    <scope>NUCLEOTIDE SEQUENCE</scope>
    <source>
        <strain evidence="1">1S5</strain>
    </source>
</reference>
<sequence>MPGEPRNDLDDGLAWNEVELDDYEGDRPDFGDMHLFFFGYRGTFTIGHTPERAGDTITEHARSSSLTVAANTQSNLMSKEAG</sequence>
<proteinExistence type="predicted"/>
<gene>
    <name evidence="1" type="ORF">HAP41_0000006900</name>
</gene>
<evidence type="ECO:0000313" key="1">
    <source>
        <dbReference type="EMBL" id="UPT88770.1"/>
    </source>
</evidence>
<organism evidence="1 2">
    <name type="scientific">Bradyrhizobium barranii subsp. apii</name>
    <dbReference type="NCBI Taxonomy" id="2819348"/>
    <lineage>
        <taxon>Bacteria</taxon>
        <taxon>Pseudomonadati</taxon>
        <taxon>Pseudomonadota</taxon>
        <taxon>Alphaproteobacteria</taxon>
        <taxon>Hyphomicrobiales</taxon>
        <taxon>Nitrobacteraceae</taxon>
        <taxon>Bradyrhizobium</taxon>
        <taxon>Bradyrhizobium barranii</taxon>
    </lineage>
</organism>
<dbReference type="EMBL" id="CP096255">
    <property type="protein sequence ID" value="UPT88770.1"/>
    <property type="molecule type" value="Genomic_DNA"/>
</dbReference>
<dbReference type="RefSeq" id="WP_166104048.1">
    <property type="nucleotide sequence ID" value="NZ_CP096255.1"/>
</dbReference>
<dbReference type="AlphaFoldDB" id="A0A8T5VQL6"/>